<dbReference type="GO" id="GO:0003700">
    <property type="term" value="F:DNA-binding transcription factor activity"/>
    <property type="evidence" value="ECO:0007669"/>
    <property type="project" value="InterPro"/>
</dbReference>
<name>A0A1Y5SET0_9RHOB</name>
<dbReference type="SMART" id="SM00895">
    <property type="entry name" value="FCD"/>
    <property type="match status" value="1"/>
</dbReference>
<reference evidence="5 6" key="1">
    <citation type="submission" date="2017-03" db="EMBL/GenBank/DDBJ databases">
        <authorList>
            <person name="Afonso C.L."/>
            <person name="Miller P.J."/>
            <person name="Scott M.A."/>
            <person name="Spackman E."/>
            <person name="Goraichik I."/>
            <person name="Dimitrov K.M."/>
            <person name="Suarez D.L."/>
            <person name="Swayne D.E."/>
        </authorList>
    </citation>
    <scope>NUCLEOTIDE SEQUENCE [LARGE SCALE GENOMIC DNA]</scope>
    <source>
        <strain evidence="5 6">CECT 7680</strain>
    </source>
</reference>
<organism evidence="5 6">
    <name type="scientific">Pseudoruegeria aquimaris</name>
    <dbReference type="NCBI Taxonomy" id="393663"/>
    <lineage>
        <taxon>Bacteria</taxon>
        <taxon>Pseudomonadati</taxon>
        <taxon>Pseudomonadota</taxon>
        <taxon>Alphaproteobacteria</taxon>
        <taxon>Rhodobacterales</taxon>
        <taxon>Roseobacteraceae</taxon>
        <taxon>Pseudoruegeria</taxon>
    </lineage>
</organism>
<dbReference type="Gene3D" id="1.20.120.530">
    <property type="entry name" value="GntR ligand-binding domain-like"/>
    <property type="match status" value="1"/>
</dbReference>
<keyword evidence="1" id="KW-0805">Transcription regulation</keyword>
<dbReference type="PROSITE" id="PS50949">
    <property type="entry name" value="HTH_GNTR"/>
    <property type="match status" value="1"/>
</dbReference>
<dbReference type="PANTHER" id="PTHR43537:SF49">
    <property type="entry name" value="TRANSCRIPTIONAL REGULATORY PROTEIN"/>
    <property type="match status" value="1"/>
</dbReference>
<dbReference type="SMART" id="SM00345">
    <property type="entry name" value="HTH_GNTR"/>
    <property type="match status" value="1"/>
</dbReference>
<keyword evidence="2" id="KW-0238">DNA-binding</keyword>
<dbReference type="SUPFAM" id="SSF46785">
    <property type="entry name" value="Winged helix' DNA-binding domain"/>
    <property type="match status" value="1"/>
</dbReference>
<dbReference type="InterPro" id="IPR036388">
    <property type="entry name" value="WH-like_DNA-bd_sf"/>
</dbReference>
<evidence type="ECO:0000256" key="1">
    <source>
        <dbReference type="ARBA" id="ARBA00023015"/>
    </source>
</evidence>
<accession>A0A1Y5SET0</accession>
<dbReference type="InterPro" id="IPR011711">
    <property type="entry name" value="GntR_C"/>
</dbReference>
<proteinExistence type="predicted"/>
<evidence type="ECO:0000256" key="3">
    <source>
        <dbReference type="ARBA" id="ARBA00023163"/>
    </source>
</evidence>
<protein>
    <submittedName>
        <fullName evidence="5">HTH-type transcriptional repressor CsiR</fullName>
    </submittedName>
</protein>
<feature type="domain" description="HTH gntR-type" evidence="4">
    <location>
        <begin position="7"/>
        <end position="74"/>
    </location>
</feature>
<evidence type="ECO:0000259" key="4">
    <source>
        <dbReference type="PROSITE" id="PS50949"/>
    </source>
</evidence>
<evidence type="ECO:0000313" key="6">
    <source>
        <dbReference type="Proteomes" id="UP000193409"/>
    </source>
</evidence>
<dbReference type="Gene3D" id="1.10.10.10">
    <property type="entry name" value="Winged helix-like DNA-binding domain superfamily/Winged helix DNA-binding domain"/>
    <property type="match status" value="1"/>
</dbReference>
<dbReference type="PANTHER" id="PTHR43537">
    <property type="entry name" value="TRANSCRIPTIONAL REGULATOR, GNTR FAMILY"/>
    <property type="match status" value="1"/>
</dbReference>
<dbReference type="SUPFAM" id="SSF48008">
    <property type="entry name" value="GntR ligand-binding domain-like"/>
    <property type="match status" value="1"/>
</dbReference>
<gene>
    <name evidence="5" type="primary">csiR_1</name>
    <name evidence="5" type="ORF">PSA7680_01850</name>
</gene>
<dbReference type="Pfam" id="PF07729">
    <property type="entry name" value="FCD"/>
    <property type="match status" value="1"/>
</dbReference>
<dbReference type="InterPro" id="IPR036390">
    <property type="entry name" value="WH_DNA-bd_sf"/>
</dbReference>
<keyword evidence="6" id="KW-1185">Reference proteome</keyword>
<dbReference type="OrthoDB" id="9788098at2"/>
<dbReference type="RefSeq" id="WP_085868413.1">
    <property type="nucleotide sequence ID" value="NZ_FWFQ01000011.1"/>
</dbReference>
<sequence length="203" mass="22956">METAAKSTISDRITEALSDQIIRGELAPDEKLRQDHIARAFETSHVPVREAFLRLQARGLAVSLPRRGMRVAPFDPADIREIREMRLALEPVALRHSVPRLTPAQVQEAEAARVACDEAADIVTWEEGNRRFHRAILAACGMPRMLAQIDDLQRLGARHLLATYRSHWEERSDRDHRAIMVAISQKNAESAVAILQRHLKRLG</sequence>
<keyword evidence="3" id="KW-0804">Transcription</keyword>
<dbReference type="GO" id="GO:0003677">
    <property type="term" value="F:DNA binding"/>
    <property type="evidence" value="ECO:0007669"/>
    <property type="project" value="UniProtKB-KW"/>
</dbReference>
<dbReference type="InterPro" id="IPR008920">
    <property type="entry name" value="TF_FadR/GntR_C"/>
</dbReference>
<dbReference type="Pfam" id="PF00392">
    <property type="entry name" value="GntR"/>
    <property type="match status" value="1"/>
</dbReference>
<dbReference type="InterPro" id="IPR000524">
    <property type="entry name" value="Tscrpt_reg_HTH_GntR"/>
</dbReference>
<dbReference type="AlphaFoldDB" id="A0A1Y5SET0"/>
<dbReference type="Proteomes" id="UP000193409">
    <property type="component" value="Unassembled WGS sequence"/>
</dbReference>
<evidence type="ECO:0000256" key="2">
    <source>
        <dbReference type="ARBA" id="ARBA00023125"/>
    </source>
</evidence>
<dbReference type="EMBL" id="FWFQ01000011">
    <property type="protein sequence ID" value="SLN37952.1"/>
    <property type="molecule type" value="Genomic_DNA"/>
</dbReference>
<evidence type="ECO:0000313" key="5">
    <source>
        <dbReference type="EMBL" id="SLN37952.1"/>
    </source>
</evidence>